<dbReference type="AlphaFoldDB" id="A0A654U3D7"/>
<feature type="region of interest" description="Disordered" evidence="1">
    <location>
        <begin position="1"/>
        <end position="50"/>
    </location>
</feature>
<proteinExistence type="predicted"/>
<dbReference type="EMBL" id="CGCX01001303">
    <property type="protein sequence ID" value="CFR92389.1"/>
    <property type="molecule type" value="Genomic_DNA"/>
</dbReference>
<reference evidence="2 3" key="1">
    <citation type="submission" date="2015-03" db="EMBL/GenBank/DDBJ databases">
        <authorList>
            <consortium name="Pathogen Informatics"/>
        </authorList>
    </citation>
    <scope>NUCLEOTIDE SEQUENCE [LARGE SCALE GENOMIC DNA]</scope>
    <source>
        <strain evidence="2 3">C09601061</strain>
    </source>
</reference>
<gene>
    <name evidence="2" type="ORF">ERS007657_02988</name>
</gene>
<evidence type="ECO:0000313" key="2">
    <source>
        <dbReference type="EMBL" id="CFR92389.1"/>
    </source>
</evidence>
<evidence type="ECO:0000313" key="3">
    <source>
        <dbReference type="Proteomes" id="UP000046680"/>
    </source>
</evidence>
<name>A0A654U3D7_MYCTX</name>
<evidence type="ECO:0000256" key="1">
    <source>
        <dbReference type="SAM" id="MobiDB-lite"/>
    </source>
</evidence>
<accession>A0A654U3D7</accession>
<protein>
    <submittedName>
        <fullName evidence="2">Uncharacterized protein</fullName>
    </submittedName>
</protein>
<organism evidence="2 3">
    <name type="scientific">Mycobacterium tuberculosis</name>
    <dbReference type="NCBI Taxonomy" id="1773"/>
    <lineage>
        <taxon>Bacteria</taxon>
        <taxon>Bacillati</taxon>
        <taxon>Actinomycetota</taxon>
        <taxon>Actinomycetes</taxon>
        <taxon>Mycobacteriales</taxon>
        <taxon>Mycobacteriaceae</taxon>
        <taxon>Mycobacterium</taxon>
        <taxon>Mycobacterium tuberculosis complex</taxon>
    </lineage>
</organism>
<sequence length="50" mass="5203">MSPSDEYPCTAITPPDARVKKAATPTVPPIMTSAPAPSVISATSRTVSFR</sequence>
<feature type="compositionally biased region" description="Polar residues" evidence="1">
    <location>
        <begin position="40"/>
        <end position="50"/>
    </location>
</feature>
<dbReference type="Proteomes" id="UP000046680">
    <property type="component" value="Unassembled WGS sequence"/>
</dbReference>